<dbReference type="EMBL" id="KR029599">
    <property type="protein sequence ID" value="AKH47820.1"/>
    <property type="molecule type" value="Genomic_DNA"/>
</dbReference>
<accession>A0A0F7L791</accession>
<evidence type="ECO:0000313" key="1">
    <source>
        <dbReference type="EMBL" id="AKH47820.1"/>
    </source>
</evidence>
<protein>
    <submittedName>
        <fullName evidence="1">Uncharacterized protein</fullName>
    </submittedName>
</protein>
<proteinExistence type="predicted"/>
<reference evidence="1" key="1">
    <citation type="journal article" date="2015" name="Front. Microbiol.">
        <title>Combining genomic sequencing methods to explore viral diversity and reveal potential virus-host interactions.</title>
        <authorList>
            <person name="Chow C.E."/>
            <person name="Winget D.M."/>
            <person name="White R.A.III."/>
            <person name="Hallam S.J."/>
            <person name="Suttle C.A."/>
        </authorList>
    </citation>
    <scope>NUCLEOTIDE SEQUENCE</scope>
    <source>
        <strain evidence="1">Oxic1_4</strain>
    </source>
</reference>
<name>A0A0F7L791_9VIRU</name>
<sequence length="53" mass="6432">MKTRLWIIQFRLWTLLVVITSPKQCKRHSICRYTLLLIKRLATRKTPPLLINR</sequence>
<reference evidence="1" key="2">
    <citation type="submission" date="2015-03" db="EMBL/GenBank/DDBJ databases">
        <authorList>
            <person name="Chow C.-E.T."/>
            <person name="Winget D.M."/>
            <person name="White R.A.III."/>
            <person name="Hallam S.J."/>
            <person name="Suttle C.A."/>
        </authorList>
    </citation>
    <scope>NUCLEOTIDE SEQUENCE</scope>
    <source>
        <strain evidence="1">Oxic1_4</strain>
    </source>
</reference>
<organism evidence="1">
    <name type="scientific">uncultured marine virus</name>
    <dbReference type="NCBI Taxonomy" id="186617"/>
    <lineage>
        <taxon>Viruses</taxon>
        <taxon>environmental samples</taxon>
    </lineage>
</organism>